<name>A0ABS2Q672_9BACL</name>
<accession>A0ABS2Q672</accession>
<dbReference type="InterPro" id="IPR050330">
    <property type="entry name" value="Bact_OuterMem_StrucFunc"/>
</dbReference>
<dbReference type="CDD" id="cd07185">
    <property type="entry name" value="OmpA_C-like"/>
    <property type="match status" value="1"/>
</dbReference>
<keyword evidence="4 9" id="KW-0812">Transmembrane</keyword>
<evidence type="ECO:0000256" key="6">
    <source>
        <dbReference type="ARBA" id="ARBA00023136"/>
    </source>
</evidence>
<dbReference type="EMBL" id="JAFBEV010000004">
    <property type="protein sequence ID" value="MBM7657277.1"/>
    <property type="molecule type" value="Genomic_DNA"/>
</dbReference>
<gene>
    <name evidence="11" type="ORF">JOC27_000718</name>
</gene>
<comment type="subcellular location">
    <subcellularLocation>
        <location evidence="1">Cell membrane</location>
        <topology evidence="1">Single-pass membrane protein</topology>
    </subcellularLocation>
</comment>
<dbReference type="Proteomes" id="UP000823201">
    <property type="component" value="Unassembled WGS sequence"/>
</dbReference>
<evidence type="ECO:0000256" key="5">
    <source>
        <dbReference type="ARBA" id="ARBA00022989"/>
    </source>
</evidence>
<comment type="caution">
    <text evidence="11">The sequence shown here is derived from an EMBL/GenBank/DDBJ whole genome shotgun (WGS) entry which is preliminary data.</text>
</comment>
<evidence type="ECO:0000256" key="1">
    <source>
        <dbReference type="ARBA" id="ARBA00004162"/>
    </source>
</evidence>
<dbReference type="InterPro" id="IPR006665">
    <property type="entry name" value="OmpA-like"/>
</dbReference>
<dbReference type="PANTHER" id="PTHR30329">
    <property type="entry name" value="STATOR ELEMENT OF FLAGELLAR MOTOR COMPLEX"/>
    <property type="match status" value="1"/>
</dbReference>
<feature type="region of interest" description="Disordered" evidence="8">
    <location>
        <begin position="85"/>
        <end position="105"/>
    </location>
</feature>
<evidence type="ECO:0000256" key="2">
    <source>
        <dbReference type="ARBA" id="ARBA00008914"/>
    </source>
</evidence>
<keyword evidence="5 9" id="KW-1133">Transmembrane helix</keyword>
<evidence type="ECO:0000256" key="9">
    <source>
        <dbReference type="SAM" id="Phobius"/>
    </source>
</evidence>
<dbReference type="PROSITE" id="PS51123">
    <property type="entry name" value="OMPA_2"/>
    <property type="match status" value="1"/>
</dbReference>
<dbReference type="PANTHER" id="PTHR30329:SF21">
    <property type="entry name" value="LIPOPROTEIN YIAD-RELATED"/>
    <property type="match status" value="1"/>
</dbReference>
<keyword evidence="3" id="KW-1003">Cell membrane</keyword>
<dbReference type="Pfam" id="PF00691">
    <property type="entry name" value="OmpA"/>
    <property type="match status" value="1"/>
</dbReference>
<feature type="domain" description="OmpA-like" evidence="10">
    <location>
        <begin position="134"/>
        <end position="257"/>
    </location>
</feature>
<keyword evidence="12" id="KW-1185">Reference proteome</keyword>
<feature type="compositionally biased region" description="Basic and acidic residues" evidence="8">
    <location>
        <begin position="94"/>
        <end position="105"/>
    </location>
</feature>
<dbReference type="RefSeq" id="WP_205005613.1">
    <property type="nucleotide sequence ID" value="NZ_CBCRXA010000016.1"/>
</dbReference>
<dbReference type="Gene3D" id="3.30.1330.60">
    <property type="entry name" value="OmpA-like domain"/>
    <property type="match status" value="1"/>
</dbReference>
<evidence type="ECO:0000256" key="3">
    <source>
        <dbReference type="ARBA" id="ARBA00022475"/>
    </source>
</evidence>
<proteinExistence type="inferred from homology"/>
<dbReference type="Pfam" id="PF13677">
    <property type="entry name" value="MotB_plug"/>
    <property type="match status" value="1"/>
</dbReference>
<evidence type="ECO:0000256" key="7">
    <source>
        <dbReference type="PROSITE-ProRule" id="PRU00473"/>
    </source>
</evidence>
<comment type="similarity">
    <text evidence="2">Belongs to the MotB family.</text>
</comment>
<reference evidence="11 12" key="1">
    <citation type="submission" date="2021-01" db="EMBL/GenBank/DDBJ databases">
        <title>Genomic Encyclopedia of Type Strains, Phase IV (KMG-IV): sequencing the most valuable type-strain genomes for metagenomic binning, comparative biology and taxonomic classification.</title>
        <authorList>
            <person name="Goeker M."/>
        </authorList>
    </citation>
    <scope>NUCLEOTIDE SEQUENCE [LARGE SCALE GENOMIC DNA]</scope>
    <source>
        <strain evidence="11 12">DSM 100968</strain>
    </source>
</reference>
<dbReference type="SUPFAM" id="SSF103088">
    <property type="entry name" value="OmpA-like"/>
    <property type="match status" value="1"/>
</dbReference>
<dbReference type="InterPro" id="IPR025713">
    <property type="entry name" value="MotB-like_N_dom"/>
</dbReference>
<evidence type="ECO:0000259" key="10">
    <source>
        <dbReference type="PROSITE" id="PS51123"/>
    </source>
</evidence>
<keyword evidence="6 7" id="KW-0472">Membrane</keyword>
<sequence length="263" mass="29947">MANRRKRRSIKRVENHDNSDRWMITYSDLITLLLVFFIVMFSMSSIENQKFNALVTSLKTTFQGNSILQGLGYPTADKGQALPSVPLVKQDTQTQKDKNKAQRDKKKLDSLYVRLNQYIKSNHLSPQVSLKETPKGVQLTFREKILFDLGQANLKTNAEPVLQNIGGILNDVPNEVSIEGYTDNTPFRGSNSPFHSNWELSGARAQTVMNYLIQNDNLKPSRFHFVGYGQYHPVVKNDTPAHKAINRRVDIVVIRQNEDNVAD</sequence>
<evidence type="ECO:0000313" key="11">
    <source>
        <dbReference type="EMBL" id="MBM7657277.1"/>
    </source>
</evidence>
<evidence type="ECO:0000256" key="4">
    <source>
        <dbReference type="ARBA" id="ARBA00022692"/>
    </source>
</evidence>
<dbReference type="InterPro" id="IPR036737">
    <property type="entry name" value="OmpA-like_sf"/>
</dbReference>
<organism evidence="11 12">
    <name type="scientific">Sporolactobacillus spathodeae</name>
    <dbReference type="NCBI Taxonomy" id="1465502"/>
    <lineage>
        <taxon>Bacteria</taxon>
        <taxon>Bacillati</taxon>
        <taxon>Bacillota</taxon>
        <taxon>Bacilli</taxon>
        <taxon>Bacillales</taxon>
        <taxon>Sporolactobacillaceae</taxon>
        <taxon>Sporolactobacillus</taxon>
    </lineage>
</organism>
<protein>
    <submittedName>
        <fullName evidence="11">Chemotaxis protein MotB</fullName>
    </submittedName>
</protein>
<evidence type="ECO:0000256" key="8">
    <source>
        <dbReference type="SAM" id="MobiDB-lite"/>
    </source>
</evidence>
<evidence type="ECO:0000313" key="12">
    <source>
        <dbReference type="Proteomes" id="UP000823201"/>
    </source>
</evidence>
<feature type="transmembrane region" description="Helical" evidence="9">
    <location>
        <begin position="21"/>
        <end position="43"/>
    </location>
</feature>